<reference evidence="2 3" key="1">
    <citation type="journal article" date="2012" name="Science">
        <title>The Paleozoic origin of enzymatic lignin decomposition reconstructed from 31 fungal genomes.</title>
        <authorList>
            <person name="Floudas D."/>
            <person name="Binder M."/>
            <person name="Riley R."/>
            <person name="Barry K."/>
            <person name="Blanchette R.A."/>
            <person name="Henrissat B."/>
            <person name="Martinez A.T."/>
            <person name="Otillar R."/>
            <person name="Spatafora J.W."/>
            <person name="Yadav J.S."/>
            <person name="Aerts A."/>
            <person name="Benoit I."/>
            <person name="Boyd A."/>
            <person name="Carlson A."/>
            <person name="Copeland A."/>
            <person name="Coutinho P.M."/>
            <person name="de Vries R.P."/>
            <person name="Ferreira P."/>
            <person name="Findley K."/>
            <person name="Foster B."/>
            <person name="Gaskell J."/>
            <person name="Glotzer D."/>
            <person name="Gorecki P."/>
            <person name="Heitman J."/>
            <person name="Hesse C."/>
            <person name="Hori C."/>
            <person name="Igarashi K."/>
            <person name="Jurgens J.A."/>
            <person name="Kallen N."/>
            <person name="Kersten P."/>
            <person name="Kohler A."/>
            <person name="Kuees U."/>
            <person name="Kumar T.K.A."/>
            <person name="Kuo A."/>
            <person name="LaButti K."/>
            <person name="Larrondo L.F."/>
            <person name="Lindquist E."/>
            <person name="Ling A."/>
            <person name="Lombard V."/>
            <person name="Lucas S."/>
            <person name="Lundell T."/>
            <person name="Martin R."/>
            <person name="McLaughlin D.J."/>
            <person name="Morgenstern I."/>
            <person name="Morin E."/>
            <person name="Murat C."/>
            <person name="Nagy L.G."/>
            <person name="Nolan M."/>
            <person name="Ohm R.A."/>
            <person name="Patyshakuliyeva A."/>
            <person name="Rokas A."/>
            <person name="Ruiz-Duenas F.J."/>
            <person name="Sabat G."/>
            <person name="Salamov A."/>
            <person name="Samejima M."/>
            <person name="Schmutz J."/>
            <person name="Slot J.C."/>
            <person name="St John F."/>
            <person name="Stenlid J."/>
            <person name="Sun H."/>
            <person name="Sun S."/>
            <person name="Syed K."/>
            <person name="Tsang A."/>
            <person name="Wiebenga A."/>
            <person name="Young D."/>
            <person name="Pisabarro A."/>
            <person name="Eastwood D.C."/>
            <person name="Martin F."/>
            <person name="Cullen D."/>
            <person name="Grigoriev I.V."/>
            <person name="Hibbett D.S."/>
        </authorList>
    </citation>
    <scope>NUCLEOTIDE SEQUENCE [LARGE SCALE GENOMIC DNA]</scope>
    <source>
        <strain evidence="2 3">DJM-731 SS1</strain>
    </source>
</reference>
<feature type="compositionally biased region" description="Basic and acidic residues" evidence="1">
    <location>
        <begin position="26"/>
        <end position="52"/>
    </location>
</feature>
<dbReference type="Proteomes" id="UP000030653">
    <property type="component" value="Unassembled WGS sequence"/>
</dbReference>
<dbReference type="RefSeq" id="XP_040623434.1">
    <property type="nucleotide sequence ID" value="XM_040769465.1"/>
</dbReference>
<dbReference type="HOGENOM" id="CLU_1165783_0_0_1"/>
<feature type="compositionally biased region" description="Pro residues" evidence="1">
    <location>
        <begin position="11"/>
        <end position="20"/>
    </location>
</feature>
<feature type="region of interest" description="Disordered" evidence="1">
    <location>
        <begin position="1"/>
        <end position="52"/>
    </location>
</feature>
<evidence type="ECO:0000313" key="2">
    <source>
        <dbReference type="EMBL" id="EJT96536.1"/>
    </source>
</evidence>
<protein>
    <submittedName>
        <fullName evidence="2">Uncharacterized protein</fullName>
    </submittedName>
</protein>
<gene>
    <name evidence="2" type="ORF">DACRYDRAFT_112674</name>
</gene>
<dbReference type="OrthoDB" id="3406472at2759"/>
<evidence type="ECO:0000313" key="3">
    <source>
        <dbReference type="Proteomes" id="UP000030653"/>
    </source>
</evidence>
<accession>M5FTG4</accession>
<dbReference type="GeneID" id="63684527"/>
<sequence>MSSDSYEHSSPLPPSSPPWSSPLKAQKSEKTERRAWKKGELDRKRASKREKEGTVIDIADEADGAKAFFWSSPFLPPIEWRVPSNSDFRPFEHSDLCRELAIMEEDNIECYMADAWAWQHVASNDVFDLSDGSILLLRAGQSVVRTSSGLDIGVEYERMAMILEHAPQGETVCGPTNRRREGQSYGKKMGLSYGRQGVTKVGIRTGGERMEESTGKGDFTFDVSDSNNHRRRRTFFHG</sequence>
<organism evidence="2 3">
    <name type="scientific">Dacryopinax primogenitus (strain DJM 731)</name>
    <name type="common">Brown rot fungus</name>
    <dbReference type="NCBI Taxonomy" id="1858805"/>
    <lineage>
        <taxon>Eukaryota</taxon>
        <taxon>Fungi</taxon>
        <taxon>Dikarya</taxon>
        <taxon>Basidiomycota</taxon>
        <taxon>Agaricomycotina</taxon>
        <taxon>Dacrymycetes</taxon>
        <taxon>Dacrymycetales</taxon>
        <taxon>Dacrymycetaceae</taxon>
        <taxon>Dacryopinax</taxon>
    </lineage>
</organism>
<dbReference type="AlphaFoldDB" id="M5FTG4"/>
<proteinExistence type="predicted"/>
<name>M5FTG4_DACPD</name>
<keyword evidence="3" id="KW-1185">Reference proteome</keyword>
<dbReference type="EMBL" id="JH795885">
    <property type="protein sequence ID" value="EJT96536.1"/>
    <property type="molecule type" value="Genomic_DNA"/>
</dbReference>
<evidence type="ECO:0000256" key="1">
    <source>
        <dbReference type="SAM" id="MobiDB-lite"/>
    </source>
</evidence>